<name>A0A1G5XCD1_9EURY</name>
<protein>
    <submittedName>
        <fullName evidence="3">Transposase</fullName>
    </submittedName>
</protein>
<dbReference type="STRING" id="230361.sm9_1537"/>
<sequence>EEVNLTDEEIDEILMENNENNKVFTEKIIKTIEKYKDDTTSTIARIIGKHCNRESINNVKKRREIRRKITLNLLEKENIITKIQTEQRICLILDNYSVHKSAFIKKIALHLNIVLIYLPPYSPHLNPIEQIWRQMKREIKHYYLESREFLQELTIKTYNKSISGTKVYDKWLETFITKVW</sequence>
<dbReference type="InterPro" id="IPR012337">
    <property type="entry name" value="RNaseH-like_sf"/>
</dbReference>
<dbReference type="OrthoDB" id="195008at2157"/>
<dbReference type="RefSeq" id="WP_188118151.1">
    <property type="nucleotide sequence ID" value="NZ_FMXB01000019.1"/>
</dbReference>
<dbReference type="EMBL" id="FMXB01000019">
    <property type="protein sequence ID" value="SDA66499.1"/>
    <property type="molecule type" value="Genomic_DNA"/>
</dbReference>
<dbReference type="Proteomes" id="UP000323439">
    <property type="component" value="Unassembled WGS sequence"/>
</dbReference>
<reference evidence="3 4" key="1">
    <citation type="submission" date="2016-10" db="EMBL/GenBank/DDBJ databases">
        <authorList>
            <person name="Varghese N."/>
            <person name="Submissions S."/>
        </authorList>
    </citation>
    <scope>NUCLEOTIDE SEQUENCE [LARGE SCALE GENOMIC DNA]</scope>
    <source>
        <strain evidence="3 4">DSM 16643</strain>
    </source>
</reference>
<evidence type="ECO:0000313" key="4">
    <source>
        <dbReference type="Proteomes" id="UP000323439"/>
    </source>
</evidence>
<dbReference type="InterPro" id="IPR038717">
    <property type="entry name" value="Tc1-like_DDE_dom"/>
</dbReference>
<proteinExistence type="predicted"/>
<keyword evidence="4" id="KW-1185">Reference proteome</keyword>
<accession>A0A1G5XCD1</accession>
<dbReference type="EMBL" id="FMXB01000021">
    <property type="protein sequence ID" value="SDA68061.1"/>
    <property type="molecule type" value="Genomic_DNA"/>
</dbReference>
<feature type="non-terminal residue" evidence="3">
    <location>
        <position position="1"/>
    </location>
</feature>
<dbReference type="AlphaFoldDB" id="A0A1G5XCD1"/>
<dbReference type="PANTHER" id="PTHR46564">
    <property type="entry name" value="TRANSPOSASE"/>
    <property type="match status" value="1"/>
</dbReference>
<dbReference type="InterPro" id="IPR036397">
    <property type="entry name" value="RNaseH_sf"/>
</dbReference>
<dbReference type="PANTHER" id="PTHR46564:SF1">
    <property type="entry name" value="TRANSPOSASE"/>
    <property type="match status" value="1"/>
</dbReference>
<dbReference type="SUPFAM" id="SSF53098">
    <property type="entry name" value="Ribonuclease H-like"/>
    <property type="match status" value="1"/>
</dbReference>
<gene>
    <name evidence="2" type="ORF">SAMN02910315_02013</name>
    <name evidence="3" type="ORF">SAMN02910315_02131</name>
</gene>
<evidence type="ECO:0000313" key="3">
    <source>
        <dbReference type="EMBL" id="SDA68061.1"/>
    </source>
</evidence>
<evidence type="ECO:0000259" key="1">
    <source>
        <dbReference type="Pfam" id="PF13358"/>
    </source>
</evidence>
<organism evidence="3 4">
    <name type="scientific">Methanobrevibacter millerae</name>
    <dbReference type="NCBI Taxonomy" id="230361"/>
    <lineage>
        <taxon>Archaea</taxon>
        <taxon>Methanobacteriati</taxon>
        <taxon>Methanobacteriota</taxon>
        <taxon>Methanomada group</taxon>
        <taxon>Methanobacteria</taxon>
        <taxon>Methanobacteriales</taxon>
        <taxon>Methanobacteriaceae</taxon>
        <taxon>Methanobrevibacter</taxon>
    </lineage>
</organism>
<dbReference type="Gene3D" id="3.30.420.10">
    <property type="entry name" value="Ribonuclease H-like superfamily/Ribonuclease H"/>
    <property type="match status" value="1"/>
</dbReference>
<dbReference type="Pfam" id="PF13358">
    <property type="entry name" value="DDE_3"/>
    <property type="match status" value="1"/>
</dbReference>
<dbReference type="GO" id="GO:0003676">
    <property type="term" value="F:nucleic acid binding"/>
    <property type="evidence" value="ECO:0007669"/>
    <property type="project" value="InterPro"/>
</dbReference>
<evidence type="ECO:0000313" key="2">
    <source>
        <dbReference type="EMBL" id="SDA66499.1"/>
    </source>
</evidence>
<feature type="domain" description="Tc1-like transposase DDE" evidence="1">
    <location>
        <begin position="45"/>
        <end position="148"/>
    </location>
</feature>